<dbReference type="Proteomes" id="UP000076857">
    <property type="component" value="Chromosome"/>
</dbReference>
<dbReference type="EMBL" id="CP050951">
    <property type="protein sequence ID" value="QJQ13120.1"/>
    <property type="molecule type" value="Genomic_DNA"/>
</dbReference>
<dbReference type="NCBIfam" id="TIGR03696">
    <property type="entry name" value="Rhs_assc_core"/>
    <property type="match status" value="1"/>
</dbReference>
<reference evidence="2 3" key="1">
    <citation type="submission" date="2016-04" db="EMBL/GenBank/DDBJ databases">
        <authorList>
            <person name="Qiu J."/>
        </authorList>
    </citation>
    <scope>NUCLEOTIDE SEQUENCE [LARGE SCALE GENOMIC DNA]</scope>
    <source>
        <strain evidence="2 3">JQ581</strain>
    </source>
</reference>
<evidence type="ECO:0000313" key="3">
    <source>
        <dbReference type="Proteomes" id="UP000076857"/>
    </source>
</evidence>
<dbReference type="RefSeq" id="WP_169725168.1">
    <property type="nucleotide sequence ID" value="NZ_CP050951.1"/>
</dbReference>
<protein>
    <submittedName>
        <fullName evidence="2">RHS repeat-associated core domain-containing protein</fullName>
    </submittedName>
</protein>
<feature type="coiled-coil region" evidence="1">
    <location>
        <begin position="252"/>
        <end position="303"/>
    </location>
</feature>
<gene>
    <name evidence="2" type="ORF">A3L25_028275</name>
</gene>
<reference evidence="2 3" key="2">
    <citation type="submission" date="2020-04" db="EMBL/GenBank/DDBJ databases">
        <title>Complete genome sequence of Pseudomonas putida strain JQ581.</title>
        <authorList>
            <person name="Mu Y."/>
        </authorList>
    </citation>
    <scope>NUCLEOTIDE SEQUENCE [LARGE SCALE GENOMIC DNA]</scope>
    <source>
        <strain evidence="2 3">JQ581</strain>
    </source>
</reference>
<name>A0AAP9SSG0_PSEPU</name>
<evidence type="ECO:0000313" key="2">
    <source>
        <dbReference type="EMBL" id="QJQ13120.1"/>
    </source>
</evidence>
<keyword evidence="1" id="KW-0175">Coiled coil</keyword>
<sequence>MSDRQLRFYQHDRLASIGVPGSSVRVMNAASTPVCQLGGPPFTENKLLAVDRATSVLASIQSSAINSVAYCAYGNNGTGPLPVSLGFNGEHREAFGVYLLGRGERGYSPSLKRFISADRTSIFLAGNLNAYAYTAGDPINYNDPSGNIRGPIARYRDWKAGKELVKASENLKHQIDSTSYLKFNVVQEGKNNAHRKREILAIDTELKEIDAKILALIDDMRTMDGTVTYEKSKDGLKASYLYKNYADKASESKKLEANRIQLVTERQKLEKIQSQVEAAEWRLKQNEIAIQAARDRLEYLKKKYPHVAMKAIRTTL</sequence>
<organism evidence="2 3">
    <name type="scientific">Pseudomonas putida</name>
    <name type="common">Arthrobacter siderocapsulatus</name>
    <dbReference type="NCBI Taxonomy" id="303"/>
    <lineage>
        <taxon>Bacteria</taxon>
        <taxon>Pseudomonadati</taxon>
        <taxon>Pseudomonadota</taxon>
        <taxon>Gammaproteobacteria</taxon>
        <taxon>Pseudomonadales</taxon>
        <taxon>Pseudomonadaceae</taxon>
        <taxon>Pseudomonas</taxon>
    </lineage>
</organism>
<evidence type="ECO:0000256" key="1">
    <source>
        <dbReference type="SAM" id="Coils"/>
    </source>
</evidence>
<proteinExistence type="predicted"/>
<dbReference type="InterPro" id="IPR022385">
    <property type="entry name" value="Rhs_assc_core"/>
</dbReference>
<dbReference type="Gene3D" id="2.180.10.10">
    <property type="entry name" value="RHS repeat-associated core"/>
    <property type="match status" value="1"/>
</dbReference>
<accession>A0AAP9SSG0</accession>
<dbReference type="AlphaFoldDB" id="A0AAP9SSG0"/>